<feature type="region of interest" description="Disordered" evidence="1">
    <location>
        <begin position="636"/>
        <end position="666"/>
    </location>
</feature>
<feature type="compositionally biased region" description="Gly residues" evidence="1">
    <location>
        <begin position="653"/>
        <end position="666"/>
    </location>
</feature>
<dbReference type="Pfam" id="PF04536">
    <property type="entry name" value="TPM_phosphatase"/>
    <property type="match status" value="1"/>
</dbReference>
<evidence type="ECO:0000313" key="6">
    <source>
        <dbReference type="Proteomes" id="UP000231693"/>
    </source>
</evidence>
<evidence type="ECO:0000259" key="4">
    <source>
        <dbReference type="Pfam" id="PF04536"/>
    </source>
</evidence>
<sequence length="666" mass="67858">MTTGRRRSLARTLGPVRAAGRAATTALLVIAASTVLTLAPASAEAPFDVPSQVTDDAGVLGTDAPAVQDALDAAFNATGYQLFVVYVDSFDGTDGETWADQTATVSGLGAQDLLLAVAVDDRRYGVSVDVESGLSTSDVDAVDDAARAALRDEDWSGAAIAAAQALQDVAGPGGGGGAGWLWAGAALLALVAGALVWRAVRRRGARPRDASSEDLTTASTEDLERRAGAALVAIDDAVRTCEQELGFAQAEFGLEATRSFAAVLEDAKARATAVFALRAGLDTDPPTPEPQRRVALVEVVERCDAIADALDEQTAEFDALRALQARAPETLDAVEQRAAEVERRLGPARSQVETLAVTYPAQALASVAPNPDQAARLLAQVADAVRQGRERLATKDRAGAATLARGAENALGQAVVLLDAVDTARADLEAAVTGLDRAIGSITSDVADAERLAATGPAVRTAVSEAEAALAQARAAREGGDPIAALRRVTAAEAALDDALAPSREAAEQAVRARALLTDTLGRAESQLRATQDYVATRRGAVGPEARAALSEAERHLAEARSLQPVDAAGALARAQEAERLAESAARRAQQDAAGSAGGTGRGPSVGGMVLGGILLDQVLGGGRRGGFGGGYGGAGFGGGRRSTGGRRSAGRPSGGRRGGGRGGRF</sequence>
<keyword evidence="2" id="KW-1133">Transmembrane helix</keyword>
<organism evidence="5 6">
    <name type="scientific">Sediminihabitans luteus</name>
    <dbReference type="NCBI Taxonomy" id="1138585"/>
    <lineage>
        <taxon>Bacteria</taxon>
        <taxon>Bacillati</taxon>
        <taxon>Actinomycetota</taxon>
        <taxon>Actinomycetes</taxon>
        <taxon>Micrococcales</taxon>
        <taxon>Cellulomonadaceae</taxon>
        <taxon>Sediminihabitans</taxon>
    </lineage>
</organism>
<dbReference type="AlphaFoldDB" id="A0A2M9CE24"/>
<keyword evidence="2" id="KW-0472">Membrane</keyword>
<accession>A0A2M9CE24</accession>
<keyword evidence="6" id="KW-1185">Reference proteome</keyword>
<dbReference type="RefSeq" id="WP_170062654.1">
    <property type="nucleotide sequence ID" value="NZ_BOOX01000001.1"/>
</dbReference>
<dbReference type="Proteomes" id="UP000231693">
    <property type="component" value="Unassembled WGS sequence"/>
</dbReference>
<feature type="chain" id="PRO_5014683200" evidence="3">
    <location>
        <begin position="44"/>
        <end position="666"/>
    </location>
</feature>
<proteinExistence type="predicted"/>
<feature type="region of interest" description="Disordered" evidence="1">
    <location>
        <begin position="582"/>
        <end position="604"/>
    </location>
</feature>
<comment type="caution">
    <text evidence="5">The sequence shown here is derived from an EMBL/GenBank/DDBJ whole genome shotgun (WGS) entry which is preliminary data.</text>
</comment>
<keyword evidence="3" id="KW-0732">Signal</keyword>
<evidence type="ECO:0000256" key="1">
    <source>
        <dbReference type="SAM" id="MobiDB-lite"/>
    </source>
</evidence>
<keyword evidence="2" id="KW-0812">Transmembrane</keyword>
<dbReference type="InterPro" id="IPR007621">
    <property type="entry name" value="TPM_dom"/>
</dbReference>
<protein>
    <submittedName>
        <fullName evidence="5">TLP183/Psb32/MOLO-1 phosphatase superfamily protein</fullName>
    </submittedName>
</protein>
<feature type="transmembrane region" description="Helical" evidence="2">
    <location>
        <begin position="180"/>
        <end position="200"/>
    </location>
</feature>
<evidence type="ECO:0000256" key="2">
    <source>
        <dbReference type="SAM" id="Phobius"/>
    </source>
</evidence>
<evidence type="ECO:0000313" key="5">
    <source>
        <dbReference type="EMBL" id="PJJ70181.1"/>
    </source>
</evidence>
<feature type="signal peptide" evidence="3">
    <location>
        <begin position="1"/>
        <end position="43"/>
    </location>
</feature>
<gene>
    <name evidence="5" type="ORF">CLV28_2010</name>
</gene>
<reference evidence="5 6" key="1">
    <citation type="submission" date="2017-11" db="EMBL/GenBank/DDBJ databases">
        <title>Genomic Encyclopedia of Archaeal and Bacterial Type Strains, Phase II (KMG-II): From Individual Species to Whole Genera.</title>
        <authorList>
            <person name="Goeker M."/>
        </authorList>
    </citation>
    <scope>NUCLEOTIDE SEQUENCE [LARGE SCALE GENOMIC DNA]</scope>
    <source>
        <strain evidence="5 6">DSM 25478</strain>
    </source>
</reference>
<name>A0A2M9CE24_9CELL</name>
<dbReference type="EMBL" id="PGFE01000003">
    <property type="protein sequence ID" value="PJJ70181.1"/>
    <property type="molecule type" value="Genomic_DNA"/>
</dbReference>
<dbReference type="Gene3D" id="3.10.310.50">
    <property type="match status" value="1"/>
</dbReference>
<feature type="domain" description="TPM" evidence="4">
    <location>
        <begin position="53"/>
        <end position="168"/>
    </location>
</feature>
<evidence type="ECO:0000256" key="3">
    <source>
        <dbReference type="SAM" id="SignalP"/>
    </source>
</evidence>